<dbReference type="PANTHER" id="PTHR42057:SF2">
    <property type="entry name" value="F-BOX DOMAIN PROTEIN (AFU_ORTHOLOGUE AFUA_4G00200)-RELATED"/>
    <property type="match status" value="1"/>
</dbReference>
<dbReference type="OrthoDB" id="3140657at2759"/>
<sequence>MDNHLPLLPEIWANICSFLPKPSLSRLRLTCSKLNDIALPWTFRSILLEGYDDSVERFLNIAKSPKLRVLVRELTIDTWVGPGYEYKCNNTYPFPVAFMSALPYVRLFEKATALHLRFNEVCGQDDRTDDIEETWFLRYRVLDTVCHCIAGMWTLEKQIQIDEKMSQDMSWYHVKLDYSDEDFGISQEQVLPLRELTISNLADFPEFNLYGSKAWKKVISLPSLVDLRLFVATESNDASPESAVHYQEKYEFFENLSSSWLSRAICQNLTTLSLFYRDYWGWFPKFDFRRIRGDPPLPQLKVLALGNYVFTHDWQIDWFSAIGQKNGSNGLEELYLDDCPILFEARQVGPFDARSPGYPDYHVITEGTYNPEKHEYSLRWHHILSQWATSMKGLKVFKTGHGSWNGAPRDTLHAIKQDVAFPDIDMKKLDHRLSDNLHRDFPCPEPARDFNLKDKDAWTPVKYLQGTGMSQLRASQMRYIVYDCGTGPSPWLETQRRRSMPTREPHEPEEGTRAKDYAAYEALLSAIKSRNNGTTGSSKTTWKDISFPTFQKDVELSARYWKDKFSKIGAKEKAVVGLWSRGYAYLDIIHTWGVARAGYTPQLFSLKMTDPAVVYQLLREAEAVALVHDPSYNLILENSPLPSYPGDDILSQECYLEQLPLPALRKPSKAEDIMMIYHTSGSTLGTPKLVPITAKWLDHAIATCGDVLEAVQMSRTQPTGVAMGSLSHIASTAVFWHAVSSGSCFMLPTRLPYPTSELRQMIDEYGLTNLSMFPPFLSAVFREARKDPSLLASLKTLNNISYGGLPLDRTDEAWARSQGLPLMSVFGPTELSILLFSDPKENTGYFKPPPNSKYQFVPLEDDIGSGERLLELVVPPEAPNCPHSSLRSADGKFHTGDLFVEVAPGRYVPKGRNDNWIKMETALRCDTGSIEANVMDTCGNDLVSAVVVVGAGRPCPTVFIEPKNESILDSDGNGPEGPVSKLKNDIFQRIAPFHKRRYMHERIDDPRSILVVPQGTLPRTPTKGNIRRKEVERVFQGELEALYAR</sequence>
<dbReference type="SUPFAM" id="SSF56801">
    <property type="entry name" value="Acetyl-CoA synthetase-like"/>
    <property type="match status" value="1"/>
</dbReference>
<dbReference type="InterPro" id="IPR042099">
    <property type="entry name" value="ANL_N_sf"/>
</dbReference>
<evidence type="ECO:0000313" key="3">
    <source>
        <dbReference type="EMBL" id="KAF4464511.1"/>
    </source>
</evidence>
<dbReference type="EMBL" id="JAADYS010001179">
    <property type="protein sequence ID" value="KAF4464511.1"/>
    <property type="molecule type" value="Genomic_DNA"/>
</dbReference>
<feature type="compositionally biased region" description="Basic and acidic residues" evidence="1">
    <location>
        <begin position="501"/>
        <end position="512"/>
    </location>
</feature>
<dbReference type="Pfam" id="PF00501">
    <property type="entry name" value="AMP-binding"/>
    <property type="match status" value="1"/>
</dbReference>
<keyword evidence="4" id="KW-1185">Reference proteome</keyword>
<dbReference type="AlphaFoldDB" id="A0A8H4L945"/>
<comment type="caution">
    <text evidence="3">The sequence shown here is derived from an EMBL/GenBank/DDBJ whole genome shotgun (WGS) entry which is preliminary data.</text>
</comment>
<feature type="region of interest" description="Disordered" evidence="1">
    <location>
        <begin position="492"/>
        <end position="512"/>
    </location>
</feature>
<dbReference type="PANTHER" id="PTHR42057">
    <property type="entry name" value="F-BOX DOMAIN PROTEIN (AFU_ORTHOLOGUE AFUA_4G00200)"/>
    <property type="match status" value="1"/>
</dbReference>
<accession>A0A8H4L945</accession>
<dbReference type="Proteomes" id="UP000554235">
    <property type="component" value="Unassembled WGS sequence"/>
</dbReference>
<dbReference type="Gene3D" id="3.40.50.12780">
    <property type="entry name" value="N-terminal domain of ligase-like"/>
    <property type="match status" value="1"/>
</dbReference>
<evidence type="ECO:0000259" key="2">
    <source>
        <dbReference type="Pfam" id="PF00501"/>
    </source>
</evidence>
<proteinExistence type="predicted"/>
<dbReference type="Pfam" id="PF23562">
    <property type="entry name" value="AMP-binding_C_3"/>
    <property type="match status" value="1"/>
</dbReference>
<gene>
    <name evidence="3" type="ORF">FALBO_8643</name>
</gene>
<organism evidence="3 4">
    <name type="scientific">Fusarium albosuccineum</name>
    <dbReference type="NCBI Taxonomy" id="1237068"/>
    <lineage>
        <taxon>Eukaryota</taxon>
        <taxon>Fungi</taxon>
        <taxon>Dikarya</taxon>
        <taxon>Ascomycota</taxon>
        <taxon>Pezizomycotina</taxon>
        <taxon>Sordariomycetes</taxon>
        <taxon>Hypocreomycetidae</taxon>
        <taxon>Hypocreales</taxon>
        <taxon>Nectriaceae</taxon>
        <taxon>Fusarium</taxon>
        <taxon>Fusarium decemcellulare species complex</taxon>
    </lineage>
</organism>
<dbReference type="CDD" id="cd09917">
    <property type="entry name" value="F-box_SF"/>
    <property type="match status" value="1"/>
</dbReference>
<evidence type="ECO:0000256" key="1">
    <source>
        <dbReference type="SAM" id="MobiDB-lite"/>
    </source>
</evidence>
<protein>
    <recommendedName>
        <fullName evidence="2">AMP-dependent synthetase/ligase domain-containing protein</fullName>
    </recommendedName>
</protein>
<reference evidence="3 4" key="1">
    <citation type="submission" date="2020-01" db="EMBL/GenBank/DDBJ databases">
        <title>Identification and distribution of gene clusters putatively required for synthesis of sphingolipid metabolism inhibitors in phylogenetically diverse species of the filamentous fungus Fusarium.</title>
        <authorList>
            <person name="Kim H.-S."/>
            <person name="Busman M."/>
            <person name="Brown D.W."/>
            <person name="Divon H."/>
            <person name="Uhlig S."/>
            <person name="Proctor R.H."/>
        </authorList>
    </citation>
    <scope>NUCLEOTIDE SEQUENCE [LARGE SCALE GENOMIC DNA]</scope>
    <source>
        <strain evidence="3 4">NRRL 20459</strain>
    </source>
</reference>
<name>A0A8H4L945_9HYPO</name>
<feature type="domain" description="AMP-dependent synthetase/ligase" evidence="2">
    <location>
        <begin position="567"/>
        <end position="839"/>
    </location>
</feature>
<evidence type="ECO:0000313" key="4">
    <source>
        <dbReference type="Proteomes" id="UP000554235"/>
    </source>
</evidence>
<dbReference type="InterPro" id="IPR000873">
    <property type="entry name" value="AMP-dep_synth/lig_dom"/>
</dbReference>